<evidence type="ECO:0000256" key="2">
    <source>
        <dbReference type="ARBA" id="ARBA00022525"/>
    </source>
</evidence>
<keyword evidence="2" id="KW-0964">Secreted</keyword>
<dbReference type="InterPro" id="IPR001073">
    <property type="entry name" value="C1q_dom"/>
</dbReference>
<dbReference type="PANTHER" id="PTHR15427:SF33">
    <property type="entry name" value="COLLAGEN IV NC1 DOMAIN-CONTAINING PROTEIN"/>
    <property type="match status" value="1"/>
</dbReference>
<dbReference type="InterPro" id="IPR008983">
    <property type="entry name" value="Tumour_necrosis_fac-like_dom"/>
</dbReference>
<dbReference type="SUPFAM" id="SSF49842">
    <property type="entry name" value="TNF-like"/>
    <property type="match status" value="1"/>
</dbReference>
<dbReference type="OrthoDB" id="6074444at2759"/>
<accession>A0A6J8E0R8</accession>
<dbReference type="GO" id="GO:0005581">
    <property type="term" value="C:collagen trimer"/>
    <property type="evidence" value="ECO:0007669"/>
    <property type="project" value="UniProtKB-KW"/>
</dbReference>
<dbReference type="Gene3D" id="2.60.120.40">
    <property type="match status" value="1"/>
</dbReference>
<name>A0A6J8E0R8_MYTCO</name>
<evidence type="ECO:0000313" key="5">
    <source>
        <dbReference type="Proteomes" id="UP000507470"/>
    </source>
</evidence>
<dbReference type="PANTHER" id="PTHR15427">
    <property type="entry name" value="EMILIN ELASTIN MICROFIBRIL INTERFACE-LOCATED PROTEIN ELASTIN MICROFIBRIL INTERFACER"/>
    <property type="match status" value="1"/>
</dbReference>
<evidence type="ECO:0000259" key="3">
    <source>
        <dbReference type="PROSITE" id="PS50871"/>
    </source>
</evidence>
<evidence type="ECO:0000313" key="4">
    <source>
        <dbReference type="EMBL" id="CAC5414404.1"/>
    </source>
</evidence>
<reference evidence="4 5" key="1">
    <citation type="submission" date="2020-06" db="EMBL/GenBank/DDBJ databases">
        <authorList>
            <person name="Li R."/>
            <person name="Bekaert M."/>
        </authorList>
    </citation>
    <scope>NUCLEOTIDE SEQUENCE [LARGE SCALE GENOMIC DNA]</scope>
    <source>
        <strain evidence="5">wild</strain>
    </source>
</reference>
<keyword evidence="5" id="KW-1185">Reference proteome</keyword>
<evidence type="ECO:0000256" key="1">
    <source>
        <dbReference type="ARBA" id="ARBA00004613"/>
    </source>
</evidence>
<gene>
    <name evidence="4" type="ORF">MCOR_47216</name>
</gene>
<dbReference type="Proteomes" id="UP000507470">
    <property type="component" value="Unassembled WGS sequence"/>
</dbReference>
<dbReference type="SMART" id="SM00110">
    <property type="entry name" value="C1Q"/>
    <property type="match status" value="1"/>
</dbReference>
<protein>
    <submittedName>
        <fullName evidence="4">C1QL</fullName>
    </submittedName>
</protein>
<proteinExistence type="predicted"/>
<dbReference type="AlphaFoldDB" id="A0A6J8E0R8"/>
<dbReference type="EMBL" id="CACVKT020008341">
    <property type="protein sequence ID" value="CAC5414404.1"/>
    <property type="molecule type" value="Genomic_DNA"/>
</dbReference>
<feature type="domain" description="C1q" evidence="3">
    <location>
        <begin position="76"/>
        <end position="214"/>
    </location>
</feature>
<sequence>MISMPLVDDIGATLKADLDVTKMNKYLHEYIQQEVSIGVSKAMGETVEKMVKNKTHAVQTELEAKIAHQMNQFEKKDREKYAFFAHLSSIKESLSDETVVIFDKAPLNVGGGYDTASGKFTCKDAGLYFFSWTTLSQPRKDFTSALFVNGGGIAENIVDNDETGDAMTGSNSAVVRLRKGDLAWIGVVGNEGNYIRYTWTKNIPASVFTGFKIY</sequence>
<dbReference type="PRINTS" id="PR00007">
    <property type="entry name" value="COMPLEMNTC1Q"/>
</dbReference>
<organism evidence="4 5">
    <name type="scientific">Mytilus coruscus</name>
    <name type="common">Sea mussel</name>
    <dbReference type="NCBI Taxonomy" id="42192"/>
    <lineage>
        <taxon>Eukaryota</taxon>
        <taxon>Metazoa</taxon>
        <taxon>Spiralia</taxon>
        <taxon>Lophotrochozoa</taxon>
        <taxon>Mollusca</taxon>
        <taxon>Bivalvia</taxon>
        <taxon>Autobranchia</taxon>
        <taxon>Pteriomorphia</taxon>
        <taxon>Mytilida</taxon>
        <taxon>Mytiloidea</taxon>
        <taxon>Mytilidae</taxon>
        <taxon>Mytilinae</taxon>
        <taxon>Mytilus</taxon>
    </lineage>
</organism>
<comment type="subcellular location">
    <subcellularLocation>
        <location evidence="1">Secreted</location>
    </subcellularLocation>
</comment>
<dbReference type="PROSITE" id="PS50871">
    <property type="entry name" value="C1Q"/>
    <property type="match status" value="1"/>
</dbReference>
<dbReference type="Pfam" id="PF00386">
    <property type="entry name" value="C1q"/>
    <property type="match status" value="1"/>
</dbReference>
<dbReference type="InterPro" id="IPR050392">
    <property type="entry name" value="Collagen/C1q_domain"/>
</dbReference>